<evidence type="ECO:0000313" key="4">
    <source>
        <dbReference type="Proteomes" id="UP001085076"/>
    </source>
</evidence>
<sequence>MPISIVAPPTHNLLLNPHLQRFHSLPIFHNPLRSSFASKFAAFPASFSPFRCFREIPGTRASSQWRLNAFISGEGVDGDVRREQLRYLNLDALLPVAEILCIVPPVVCSIGCLAGLMIPGLSKHFQVSLRGRFFVFQWLLLVGAVVIGALIRERQWRRISRVDGLGVDLIARIEKVEEDLKSSATIIRVLSRQLEKLSIRFRVTRKALKEPIAETAALAQKNSEATRVLAMQEDVLEKELGEIQKVLMAMQEQQQKQLELILAVGKAGRLFETKKETDRQRASTKLGKSVPVEETEHLEVPTGLGANNDKA</sequence>
<dbReference type="PANTHER" id="PTHR36408:SF1">
    <property type="entry name" value="TRANSMEMBRANE PROTEIN"/>
    <property type="match status" value="1"/>
</dbReference>
<dbReference type="GO" id="GO:0009941">
    <property type="term" value="C:chloroplast envelope"/>
    <property type="evidence" value="ECO:0007669"/>
    <property type="project" value="TreeGrafter"/>
</dbReference>
<name>A0A9D5D3P1_9LILI</name>
<organism evidence="3 4">
    <name type="scientific">Dioscorea zingiberensis</name>
    <dbReference type="NCBI Taxonomy" id="325984"/>
    <lineage>
        <taxon>Eukaryota</taxon>
        <taxon>Viridiplantae</taxon>
        <taxon>Streptophyta</taxon>
        <taxon>Embryophyta</taxon>
        <taxon>Tracheophyta</taxon>
        <taxon>Spermatophyta</taxon>
        <taxon>Magnoliopsida</taxon>
        <taxon>Liliopsida</taxon>
        <taxon>Dioscoreales</taxon>
        <taxon>Dioscoreaceae</taxon>
        <taxon>Dioscorea</taxon>
    </lineage>
</organism>
<reference evidence="3" key="1">
    <citation type="submission" date="2021-03" db="EMBL/GenBank/DDBJ databases">
        <authorList>
            <person name="Li Z."/>
            <person name="Yang C."/>
        </authorList>
    </citation>
    <scope>NUCLEOTIDE SEQUENCE</scope>
    <source>
        <strain evidence="3">Dzin_1.0</strain>
        <tissue evidence="3">Leaf</tissue>
    </source>
</reference>
<dbReference type="EMBL" id="JAGGNH010000001">
    <property type="protein sequence ID" value="KAJ0984538.1"/>
    <property type="molecule type" value="Genomic_DNA"/>
</dbReference>
<dbReference type="AlphaFoldDB" id="A0A9D5D3P1"/>
<protein>
    <submittedName>
        <fullName evidence="3">Uncharacterized protein</fullName>
    </submittedName>
</protein>
<keyword evidence="2" id="KW-0812">Transmembrane</keyword>
<keyword evidence="2" id="KW-1133">Transmembrane helix</keyword>
<evidence type="ECO:0000313" key="3">
    <source>
        <dbReference type="EMBL" id="KAJ0984538.1"/>
    </source>
</evidence>
<proteinExistence type="predicted"/>
<evidence type="ECO:0000256" key="1">
    <source>
        <dbReference type="SAM" id="MobiDB-lite"/>
    </source>
</evidence>
<comment type="caution">
    <text evidence="3">The sequence shown here is derived from an EMBL/GenBank/DDBJ whole genome shotgun (WGS) entry which is preliminary data.</text>
</comment>
<feature type="region of interest" description="Disordered" evidence="1">
    <location>
        <begin position="274"/>
        <end position="311"/>
    </location>
</feature>
<feature type="transmembrane region" description="Helical" evidence="2">
    <location>
        <begin position="92"/>
        <end position="121"/>
    </location>
</feature>
<reference evidence="3" key="2">
    <citation type="journal article" date="2022" name="Hortic Res">
        <title>The genome of Dioscorea zingiberensis sheds light on the biosynthesis, origin and evolution of the medicinally important diosgenin saponins.</title>
        <authorList>
            <person name="Li Y."/>
            <person name="Tan C."/>
            <person name="Li Z."/>
            <person name="Guo J."/>
            <person name="Li S."/>
            <person name="Chen X."/>
            <person name="Wang C."/>
            <person name="Dai X."/>
            <person name="Yang H."/>
            <person name="Song W."/>
            <person name="Hou L."/>
            <person name="Xu J."/>
            <person name="Tong Z."/>
            <person name="Xu A."/>
            <person name="Yuan X."/>
            <person name="Wang W."/>
            <person name="Yang Q."/>
            <person name="Chen L."/>
            <person name="Sun Z."/>
            <person name="Wang K."/>
            <person name="Pan B."/>
            <person name="Chen J."/>
            <person name="Bao Y."/>
            <person name="Liu F."/>
            <person name="Qi X."/>
            <person name="Gang D.R."/>
            <person name="Wen J."/>
            <person name="Li J."/>
        </authorList>
    </citation>
    <scope>NUCLEOTIDE SEQUENCE</scope>
    <source>
        <strain evidence="3">Dzin_1.0</strain>
    </source>
</reference>
<dbReference type="Proteomes" id="UP001085076">
    <property type="component" value="Miscellaneous, Linkage group lg01"/>
</dbReference>
<feature type="transmembrane region" description="Helical" evidence="2">
    <location>
        <begin position="133"/>
        <end position="151"/>
    </location>
</feature>
<evidence type="ECO:0000256" key="2">
    <source>
        <dbReference type="SAM" id="Phobius"/>
    </source>
</evidence>
<accession>A0A9D5D3P1</accession>
<keyword evidence="2" id="KW-0472">Membrane</keyword>
<dbReference type="OrthoDB" id="2020732at2759"/>
<gene>
    <name evidence="3" type="ORF">J5N97_002894</name>
</gene>
<keyword evidence="4" id="KW-1185">Reference proteome</keyword>
<dbReference type="PANTHER" id="PTHR36408">
    <property type="entry name" value="TRANSMEMBRANE PROTEIN"/>
    <property type="match status" value="1"/>
</dbReference>